<feature type="region of interest" description="Disordered" evidence="1">
    <location>
        <begin position="290"/>
        <end position="316"/>
    </location>
</feature>
<comment type="caution">
    <text evidence="2">The sequence shown here is derived from an EMBL/GenBank/DDBJ whole genome shotgun (WGS) entry which is preliminary data.</text>
</comment>
<feature type="region of interest" description="Disordered" evidence="1">
    <location>
        <begin position="1"/>
        <end position="20"/>
    </location>
</feature>
<proteinExistence type="predicted"/>
<protein>
    <submittedName>
        <fullName evidence="2">Uncharacterized protein</fullName>
    </submittedName>
</protein>
<gene>
    <name evidence="2" type="ORF">B0H65DRAFT_115319</name>
</gene>
<feature type="compositionally biased region" description="Basic residues" evidence="1">
    <location>
        <begin position="180"/>
        <end position="189"/>
    </location>
</feature>
<dbReference type="RefSeq" id="XP_062684647.1">
    <property type="nucleotide sequence ID" value="XM_062820643.1"/>
</dbReference>
<dbReference type="EMBL" id="JAUEPP010000002">
    <property type="protein sequence ID" value="KAK3351352.1"/>
    <property type="molecule type" value="Genomic_DNA"/>
</dbReference>
<evidence type="ECO:0000313" key="2">
    <source>
        <dbReference type="EMBL" id="KAK3351352.1"/>
    </source>
</evidence>
<organism evidence="2 3">
    <name type="scientific">Neurospora tetraspora</name>
    <dbReference type="NCBI Taxonomy" id="94610"/>
    <lineage>
        <taxon>Eukaryota</taxon>
        <taxon>Fungi</taxon>
        <taxon>Dikarya</taxon>
        <taxon>Ascomycota</taxon>
        <taxon>Pezizomycotina</taxon>
        <taxon>Sordariomycetes</taxon>
        <taxon>Sordariomycetidae</taxon>
        <taxon>Sordariales</taxon>
        <taxon>Sordariaceae</taxon>
        <taxon>Neurospora</taxon>
    </lineage>
</organism>
<feature type="compositionally biased region" description="Low complexity" evidence="1">
    <location>
        <begin position="148"/>
        <end position="157"/>
    </location>
</feature>
<evidence type="ECO:0000313" key="3">
    <source>
        <dbReference type="Proteomes" id="UP001278500"/>
    </source>
</evidence>
<feature type="compositionally biased region" description="Polar residues" evidence="1">
    <location>
        <begin position="1"/>
        <end position="10"/>
    </location>
</feature>
<dbReference type="Proteomes" id="UP001278500">
    <property type="component" value="Unassembled WGS sequence"/>
</dbReference>
<feature type="region of interest" description="Disordered" evidence="1">
    <location>
        <begin position="97"/>
        <end position="228"/>
    </location>
</feature>
<name>A0AAE0MUD0_9PEZI</name>
<reference evidence="2" key="2">
    <citation type="submission" date="2023-06" db="EMBL/GenBank/DDBJ databases">
        <authorList>
            <consortium name="Lawrence Berkeley National Laboratory"/>
            <person name="Haridas S."/>
            <person name="Hensen N."/>
            <person name="Bonometti L."/>
            <person name="Westerberg I."/>
            <person name="Brannstrom I.O."/>
            <person name="Guillou S."/>
            <person name="Cros-Aarteil S."/>
            <person name="Calhoun S."/>
            <person name="Kuo A."/>
            <person name="Mondo S."/>
            <person name="Pangilinan J."/>
            <person name="Riley R."/>
            <person name="Labutti K."/>
            <person name="Andreopoulos B."/>
            <person name="Lipzen A."/>
            <person name="Chen C."/>
            <person name="Yanf M."/>
            <person name="Daum C."/>
            <person name="Ng V."/>
            <person name="Clum A."/>
            <person name="Steindorff A."/>
            <person name="Ohm R."/>
            <person name="Martin F."/>
            <person name="Silar P."/>
            <person name="Natvig D."/>
            <person name="Lalanne C."/>
            <person name="Gautier V."/>
            <person name="Ament-Velasquez S.L."/>
            <person name="Kruys A."/>
            <person name="Hutchinson M.I."/>
            <person name="Powell A.J."/>
            <person name="Barry K."/>
            <person name="Miller A.N."/>
            <person name="Grigoriev I.V."/>
            <person name="Debuchy R."/>
            <person name="Gladieux P."/>
            <person name="Thoren M.H."/>
            <person name="Johannesson H."/>
        </authorList>
    </citation>
    <scope>NUCLEOTIDE SEQUENCE</scope>
    <source>
        <strain evidence="2">CBS 560.94</strain>
    </source>
</reference>
<sequence>MTTVRMQPASNDCRESKRTHTNIDPRLPRWRNSEGKIPCRGNGCNLHRIPDGRDPAELAYNYHIWACWTESARPANNRSTRLHPSHEMPRSERVLDVLSSSTHGTSACLKLGTGRDGNRAKRSPPLPRDDPRTDLGTSPSFEGVHCLPSRSSQQSPTRRCHYTAPQPRASPSTEPERTRSPGKRSKRNQVSHTGRTGALGTNTIRLRASGSGTTLPQTMWLKPDSATWDPRRGAIRPPSSLALTQKTVVTQLRVKRRPIMAGRSSRWRSLTVARNSLVDPLARYRSLPSHTVHSPTLPPKPFLAISSERSAEALTP</sequence>
<keyword evidence="3" id="KW-1185">Reference proteome</keyword>
<reference evidence="2" key="1">
    <citation type="journal article" date="2023" name="Mol. Phylogenet. Evol.">
        <title>Genome-scale phylogeny and comparative genomics of the fungal order Sordariales.</title>
        <authorList>
            <person name="Hensen N."/>
            <person name="Bonometti L."/>
            <person name="Westerberg I."/>
            <person name="Brannstrom I.O."/>
            <person name="Guillou S."/>
            <person name="Cros-Aarteil S."/>
            <person name="Calhoun S."/>
            <person name="Haridas S."/>
            <person name="Kuo A."/>
            <person name="Mondo S."/>
            <person name="Pangilinan J."/>
            <person name="Riley R."/>
            <person name="LaButti K."/>
            <person name="Andreopoulos B."/>
            <person name="Lipzen A."/>
            <person name="Chen C."/>
            <person name="Yan M."/>
            <person name="Daum C."/>
            <person name="Ng V."/>
            <person name="Clum A."/>
            <person name="Steindorff A."/>
            <person name="Ohm R.A."/>
            <person name="Martin F."/>
            <person name="Silar P."/>
            <person name="Natvig D.O."/>
            <person name="Lalanne C."/>
            <person name="Gautier V."/>
            <person name="Ament-Velasquez S.L."/>
            <person name="Kruys A."/>
            <person name="Hutchinson M.I."/>
            <person name="Powell A.J."/>
            <person name="Barry K."/>
            <person name="Miller A.N."/>
            <person name="Grigoriev I.V."/>
            <person name="Debuchy R."/>
            <person name="Gladieux P."/>
            <person name="Hiltunen Thoren M."/>
            <person name="Johannesson H."/>
        </authorList>
    </citation>
    <scope>NUCLEOTIDE SEQUENCE</scope>
    <source>
        <strain evidence="2">CBS 560.94</strain>
    </source>
</reference>
<dbReference type="AlphaFoldDB" id="A0AAE0MUD0"/>
<dbReference type="GeneID" id="87857797"/>
<evidence type="ECO:0000256" key="1">
    <source>
        <dbReference type="SAM" id="MobiDB-lite"/>
    </source>
</evidence>
<feature type="compositionally biased region" description="Polar residues" evidence="1">
    <location>
        <begin position="190"/>
        <end position="217"/>
    </location>
</feature>
<accession>A0AAE0MUD0</accession>